<evidence type="ECO:0000313" key="7">
    <source>
        <dbReference type="Proteomes" id="UP001448207"/>
    </source>
</evidence>
<evidence type="ECO:0000256" key="1">
    <source>
        <dbReference type="ARBA" id="ARBA00022737"/>
    </source>
</evidence>
<comment type="caution">
    <text evidence="6">The sequence shown here is derived from an EMBL/GenBank/DDBJ whole genome shotgun (WGS) entry which is preliminary data.</text>
</comment>
<dbReference type="Proteomes" id="UP001448207">
    <property type="component" value="Unassembled WGS sequence"/>
</dbReference>
<feature type="region of interest" description="Disordered" evidence="4">
    <location>
        <begin position="203"/>
        <end position="233"/>
    </location>
</feature>
<feature type="domain" description="RRM" evidence="5">
    <location>
        <begin position="124"/>
        <end position="203"/>
    </location>
</feature>
<dbReference type="InterPro" id="IPR012677">
    <property type="entry name" value="Nucleotide-bd_a/b_plait_sf"/>
</dbReference>
<sequence length="425" mass="47709">MMDYPYDLTQPLSSSFSPPSSLFLDNGSKTTLWMGELEPWMDEQVIRQLWFNLNEKVMVKVIRDKMTSTSAGYAFVDFGSTSSAFNALNTYNGALIPNTHKPFKLNWASGGGLIDRREDRQPEYSIFVGDLSPEVNESGLLVIFQTRYRSCKSAKIMTDPRTSMSRGYGFVRFSDPVEQQHALVEMQGVFLGSRPIRVSVATPKNSRAGHAQYPALSPTSSLPSSPSTRSPPLQQQLMFTDPTNTTVFVGGLSAPISEEGLQQYFSSFGEIIYVKIPTGKGCGFVQYVSRQSAEMAIQEMNGYQIGNSRIRLSWGRSQQTEQKPLPVPPTLPRNSAFPYNPLAYTTFSSIQQQLQPTMNPPQPTFPSHVFSPHQRHQQQSSFDNTYRNDTLDLLRDTDNLFSTTLLDKKTSSNASAWRFNQIYAQ</sequence>
<dbReference type="Pfam" id="PF00076">
    <property type="entry name" value="RRM_1"/>
    <property type="match status" value="3"/>
</dbReference>
<evidence type="ECO:0000259" key="5">
    <source>
        <dbReference type="PROSITE" id="PS50102"/>
    </source>
</evidence>
<dbReference type="SUPFAM" id="SSF54928">
    <property type="entry name" value="RNA-binding domain, RBD"/>
    <property type="match status" value="2"/>
</dbReference>
<dbReference type="CDD" id="cd12344">
    <property type="entry name" value="RRM1_SECp43_like"/>
    <property type="match status" value="1"/>
</dbReference>
<dbReference type="InterPro" id="IPR050825">
    <property type="entry name" value="RBM42_RBP45_47-like"/>
</dbReference>
<dbReference type="PANTHER" id="PTHR47640">
    <property type="entry name" value="TRNA SELENOCYSTEINE 1-ASSOCIATED PROTEIN 1-RELATED-RELATED"/>
    <property type="match status" value="1"/>
</dbReference>
<evidence type="ECO:0000256" key="3">
    <source>
        <dbReference type="PROSITE-ProRule" id="PRU00176"/>
    </source>
</evidence>
<dbReference type="SMART" id="SM00360">
    <property type="entry name" value="RRM"/>
    <property type="match status" value="3"/>
</dbReference>
<keyword evidence="7" id="KW-1185">Reference proteome</keyword>
<dbReference type="PROSITE" id="PS50102">
    <property type="entry name" value="RRM"/>
    <property type="match status" value="3"/>
</dbReference>
<gene>
    <name evidence="6" type="ORF">J3Q64DRAFT_1716989</name>
</gene>
<name>A0ABR3BH83_PHYBL</name>
<feature type="domain" description="RRM" evidence="5">
    <location>
        <begin position="30"/>
        <end position="110"/>
    </location>
</feature>
<reference evidence="6 7" key="1">
    <citation type="submission" date="2024-04" db="EMBL/GenBank/DDBJ databases">
        <title>Symmetric and asymmetric DNA N6-adenine methylation regulates different biological responses in Mucorales.</title>
        <authorList>
            <consortium name="Lawrence Berkeley National Laboratory"/>
            <person name="Lax C."/>
            <person name="Mondo S.J."/>
            <person name="Osorio-Concepcion M."/>
            <person name="Muszewska A."/>
            <person name="Corrochano-Luque M."/>
            <person name="Gutierrez G."/>
            <person name="Riley R."/>
            <person name="Lipzen A."/>
            <person name="Guo J."/>
            <person name="Hundley H."/>
            <person name="Amirebrahimi M."/>
            <person name="Ng V."/>
            <person name="Lorenzo-Gutierrez D."/>
            <person name="Binder U."/>
            <person name="Yang J."/>
            <person name="Song Y."/>
            <person name="Canovas D."/>
            <person name="Navarro E."/>
            <person name="Freitag M."/>
            <person name="Gabaldon T."/>
            <person name="Grigoriev I.V."/>
            <person name="Corrochano L.M."/>
            <person name="Nicolas F.E."/>
            <person name="Garre V."/>
        </authorList>
    </citation>
    <scope>NUCLEOTIDE SEQUENCE [LARGE SCALE GENOMIC DNA]</scope>
    <source>
        <strain evidence="6 7">L51</strain>
    </source>
</reference>
<evidence type="ECO:0000313" key="6">
    <source>
        <dbReference type="EMBL" id="KAL0098163.1"/>
    </source>
</evidence>
<protein>
    <recommendedName>
        <fullName evidence="5">RRM domain-containing protein</fullName>
    </recommendedName>
</protein>
<dbReference type="Gene3D" id="3.30.70.330">
    <property type="match status" value="3"/>
</dbReference>
<keyword evidence="2 3" id="KW-0694">RNA-binding</keyword>
<dbReference type="EMBL" id="JBCLYO010000001">
    <property type="protein sequence ID" value="KAL0098163.1"/>
    <property type="molecule type" value="Genomic_DNA"/>
</dbReference>
<proteinExistence type="predicted"/>
<accession>A0ABR3BH83</accession>
<organism evidence="6 7">
    <name type="scientific">Phycomyces blakesleeanus</name>
    <dbReference type="NCBI Taxonomy" id="4837"/>
    <lineage>
        <taxon>Eukaryota</taxon>
        <taxon>Fungi</taxon>
        <taxon>Fungi incertae sedis</taxon>
        <taxon>Mucoromycota</taxon>
        <taxon>Mucoromycotina</taxon>
        <taxon>Mucoromycetes</taxon>
        <taxon>Mucorales</taxon>
        <taxon>Phycomycetaceae</taxon>
        <taxon>Phycomyces</taxon>
    </lineage>
</organism>
<evidence type="ECO:0000256" key="4">
    <source>
        <dbReference type="SAM" id="MobiDB-lite"/>
    </source>
</evidence>
<keyword evidence="1" id="KW-0677">Repeat</keyword>
<feature type="compositionally biased region" description="Low complexity" evidence="4">
    <location>
        <begin position="216"/>
        <end position="233"/>
    </location>
</feature>
<dbReference type="InterPro" id="IPR035979">
    <property type="entry name" value="RBD_domain_sf"/>
</dbReference>
<dbReference type="InterPro" id="IPR000504">
    <property type="entry name" value="RRM_dom"/>
</dbReference>
<dbReference type="PANTHER" id="PTHR47640:SF10">
    <property type="entry name" value="TRNA SELENOCYSTEINE 1-ASSOCIATED PROTEIN 1-RELATED"/>
    <property type="match status" value="1"/>
</dbReference>
<evidence type="ECO:0000256" key="2">
    <source>
        <dbReference type="ARBA" id="ARBA00022884"/>
    </source>
</evidence>
<feature type="domain" description="RRM" evidence="5">
    <location>
        <begin position="245"/>
        <end position="317"/>
    </location>
</feature>